<accession>A0A5B0AJ06</accession>
<dbReference type="InterPro" id="IPR023214">
    <property type="entry name" value="HAD_sf"/>
</dbReference>
<dbReference type="NCBIfam" id="TIGR01549">
    <property type="entry name" value="HAD-SF-IA-v1"/>
    <property type="match status" value="1"/>
</dbReference>
<evidence type="ECO:0000313" key="2">
    <source>
        <dbReference type="EMBL" id="KAA0929963.1"/>
    </source>
</evidence>
<dbReference type="InterPro" id="IPR006439">
    <property type="entry name" value="HAD-SF_hydro_IA"/>
</dbReference>
<proteinExistence type="predicted"/>
<dbReference type="SUPFAM" id="SSF56784">
    <property type="entry name" value="HAD-like"/>
    <property type="match status" value="1"/>
</dbReference>
<keyword evidence="2" id="KW-0378">Hydrolase</keyword>
<dbReference type="PANTHER" id="PTHR46649">
    <property type="match status" value="1"/>
</dbReference>
<organism evidence="2 3">
    <name type="scientific">Streptomyces apricus</name>
    <dbReference type="NCBI Taxonomy" id="1828112"/>
    <lineage>
        <taxon>Bacteria</taxon>
        <taxon>Bacillati</taxon>
        <taxon>Actinomycetota</taxon>
        <taxon>Actinomycetes</taxon>
        <taxon>Kitasatosporales</taxon>
        <taxon>Streptomycetaceae</taxon>
        <taxon>Streptomyces</taxon>
    </lineage>
</organism>
<evidence type="ECO:0000313" key="3">
    <source>
        <dbReference type="Proteomes" id="UP000324965"/>
    </source>
</evidence>
<sequence>MAHSPLPASGPEGPLRATPPGRGPAPVRAVLFDFGGTLFQMGTYADRIRSALGRRVGDPEMDRILDGLETGLTDPGVIEAQRGRDVSSQAHRHAFTTWYASVPALAPYADVLYEQLRAPEHWVPYADTGATLARLAGAGIALGVVSDVGWDLRATFAHHGLDRHFGAWVHSYAHATEKPDPALFEHACRELGVAPAETLMVGDHPAKDGGAAGAGLRAYVLPAGAALGSHRGLDVVVRLAGVDADGSGGGDTC</sequence>
<gene>
    <name evidence="2" type="ORF">FGF04_29945</name>
</gene>
<keyword evidence="3" id="KW-1185">Reference proteome</keyword>
<reference evidence="2 3" key="1">
    <citation type="submission" date="2019-05" db="EMBL/GenBank/DDBJ databases">
        <authorList>
            <person name="Hariharan J."/>
            <person name="Choudoir M.J."/>
            <person name="Diebold P."/>
            <person name="Panke-Buisse K."/>
            <person name="Buckley D.H."/>
        </authorList>
    </citation>
    <scope>NUCLEOTIDE SEQUENCE [LARGE SCALE GENOMIC DNA]</scope>
    <source>
        <strain evidence="2 3">SUN51</strain>
    </source>
</reference>
<dbReference type="GO" id="GO:0016787">
    <property type="term" value="F:hydrolase activity"/>
    <property type="evidence" value="ECO:0007669"/>
    <property type="project" value="UniProtKB-KW"/>
</dbReference>
<name>A0A5B0AJ06_9ACTN</name>
<dbReference type="Pfam" id="PF00702">
    <property type="entry name" value="Hydrolase"/>
    <property type="match status" value="1"/>
</dbReference>
<dbReference type="PANTHER" id="PTHR46649:SF4">
    <property type="entry name" value="HALOACID DEHALOGENASE-LIKE HYDROLASE (HAD) SUPERFAMILY PROTEIN"/>
    <property type="match status" value="1"/>
</dbReference>
<dbReference type="OrthoDB" id="3362560at2"/>
<feature type="region of interest" description="Disordered" evidence="1">
    <location>
        <begin position="1"/>
        <end position="22"/>
    </location>
</feature>
<comment type="caution">
    <text evidence="2">The sequence shown here is derived from an EMBL/GenBank/DDBJ whole genome shotgun (WGS) entry which is preliminary data.</text>
</comment>
<dbReference type="InterPro" id="IPR036412">
    <property type="entry name" value="HAD-like_sf"/>
</dbReference>
<evidence type="ECO:0000256" key="1">
    <source>
        <dbReference type="SAM" id="MobiDB-lite"/>
    </source>
</evidence>
<dbReference type="AlphaFoldDB" id="A0A5B0AJ06"/>
<dbReference type="PRINTS" id="PR00413">
    <property type="entry name" value="HADHALOGNASE"/>
</dbReference>
<dbReference type="Gene3D" id="3.40.50.1000">
    <property type="entry name" value="HAD superfamily/HAD-like"/>
    <property type="match status" value="1"/>
</dbReference>
<dbReference type="RefSeq" id="WP_149514488.1">
    <property type="nucleotide sequence ID" value="NZ_VDFC01000048.1"/>
</dbReference>
<protein>
    <submittedName>
        <fullName evidence="2">HAD family hydrolase</fullName>
    </submittedName>
</protein>
<dbReference type="Proteomes" id="UP000324965">
    <property type="component" value="Unassembled WGS sequence"/>
</dbReference>
<dbReference type="SFLD" id="SFLDS00003">
    <property type="entry name" value="Haloacid_Dehalogenase"/>
    <property type="match status" value="1"/>
</dbReference>
<dbReference type="SFLD" id="SFLDG01129">
    <property type="entry name" value="C1.5:_HAD__Beta-PGM__Phosphata"/>
    <property type="match status" value="1"/>
</dbReference>
<dbReference type="EMBL" id="VDFC01000048">
    <property type="protein sequence ID" value="KAA0929963.1"/>
    <property type="molecule type" value="Genomic_DNA"/>
</dbReference>